<gene>
    <name evidence="2" type="ORF">CCHR01_06081</name>
</gene>
<sequence>MKRLEILVLTALALTTSATPVHLQTDISLVPRAEICQWFGEAPFCDAKCPDGWKKEGQDDKGGGHSCVTGKKFFCCFKTDDNGKGSGKQAA</sequence>
<dbReference type="AlphaFoldDB" id="A0AAD9AMZ8"/>
<reference evidence="2" key="1">
    <citation type="submission" date="2023-01" db="EMBL/GenBank/DDBJ databases">
        <title>Colletotrichum chrysophilum M932 genome sequence.</title>
        <authorList>
            <person name="Baroncelli R."/>
        </authorList>
    </citation>
    <scope>NUCLEOTIDE SEQUENCE</scope>
    <source>
        <strain evidence="2">M932</strain>
    </source>
</reference>
<dbReference type="EMBL" id="JAQOWY010000100">
    <property type="protein sequence ID" value="KAK1851241.1"/>
    <property type="molecule type" value="Genomic_DNA"/>
</dbReference>
<protein>
    <submittedName>
        <fullName evidence="2">Sialidase</fullName>
    </submittedName>
</protein>
<feature type="chain" id="PRO_5042043992" evidence="1">
    <location>
        <begin position="19"/>
        <end position="91"/>
    </location>
</feature>
<evidence type="ECO:0000313" key="3">
    <source>
        <dbReference type="Proteomes" id="UP001243330"/>
    </source>
</evidence>
<keyword evidence="3" id="KW-1185">Reference proteome</keyword>
<comment type="caution">
    <text evidence="2">The sequence shown here is derived from an EMBL/GenBank/DDBJ whole genome shotgun (WGS) entry which is preliminary data.</text>
</comment>
<accession>A0AAD9AMZ8</accession>
<proteinExistence type="predicted"/>
<name>A0AAD9AMZ8_9PEZI</name>
<organism evidence="2 3">
    <name type="scientific">Colletotrichum chrysophilum</name>
    <dbReference type="NCBI Taxonomy" id="1836956"/>
    <lineage>
        <taxon>Eukaryota</taxon>
        <taxon>Fungi</taxon>
        <taxon>Dikarya</taxon>
        <taxon>Ascomycota</taxon>
        <taxon>Pezizomycotina</taxon>
        <taxon>Sordariomycetes</taxon>
        <taxon>Hypocreomycetidae</taxon>
        <taxon>Glomerellales</taxon>
        <taxon>Glomerellaceae</taxon>
        <taxon>Colletotrichum</taxon>
        <taxon>Colletotrichum gloeosporioides species complex</taxon>
    </lineage>
</organism>
<evidence type="ECO:0000256" key="1">
    <source>
        <dbReference type="SAM" id="SignalP"/>
    </source>
</evidence>
<evidence type="ECO:0000313" key="2">
    <source>
        <dbReference type="EMBL" id="KAK1851241.1"/>
    </source>
</evidence>
<keyword evidence="1" id="KW-0732">Signal</keyword>
<dbReference type="Proteomes" id="UP001243330">
    <property type="component" value="Unassembled WGS sequence"/>
</dbReference>
<feature type="signal peptide" evidence="1">
    <location>
        <begin position="1"/>
        <end position="18"/>
    </location>
</feature>